<evidence type="ECO:0000313" key="2">
    <source>
        <dbReference type="Proteomes" id="UP000262621"/>
    </source>
</evidence>
<sequence length="92" mass="9959">MSSGSELELLDPLELLTFEDLARLWKTGEDWLRKGVSARKYPHHRVAGQIRFTRADAAAILASLAVGVAHIPTADEVAARRAEVGQPIGGRA</sequence>
<dbReference type="RefSeq" id="WP_117227248.1">
    <property type="nucleotide sequence ID" value="NZ_CP061725.1"/>
</dbReference>
<evidence type="ECO:0008006" key="3">
    <source>
        <dbReference type="Google" id="ProtNLM"/>
    </source>
</evidence>
<gene>
    <name evidence="1" type="ORF">D0Q02_07490</name>
</gene>
<protein>
    <recommendedName>
        <fullName evidence="3">DNA-binding protein</fullName>
    </recommendedName>
</protein>
<dbReference type="Proteomes" id="UP000262621">
    <property type="component" value="Unassembled WGS sequence"/>
</dbReference>
<evidence type="ECO:0000313" key="1">
    <source>
        <dbReference type="EMBL" id="RFS46997.1"/>
    </source>
</evidence>
<reference evidence="1 2" key="1">
    <citation type="submission" date="2018-08" db="EMBL/GenBank/DDBJ databases">
        <title>Verrucosispora craniellae sp. nov., isolated from a marine sponge in the South China Sea.</title>
        <authorList>
            <person name="Li L."/>
            <person name="Lin H.W."/>
        </authorList>
    </citation>
    <scope>NUCLEOTIDE SEQUENCE [LARGE SCALE GENOMIC DNA]</scope>
    <source>
        <strain evidence="1 2">LHW63014</strain>
    </source>
</reference>
<name>A0A372G1R3_9ACTN</name>
<dbReference type="EMBL" id="QVFU01000005">
    <property type="protein sequence ID" value="RFS46997.1"/>
    <property type="molecule type" value="Genomic_DNA"/>
</dbReference>
<proteinExistence type="predicted"/>
<keyword evidence="2" id="KW-1185">Reference proteome</keyword>
<accession>A0A372G1R3</accession>
<organism evidence="1 2">
    <name type="scientific">Micromonospora craniellae</name>
    <dbReference type="NCBI Taxonomy" id="2294034"/>
    <lineage>
        <taxon>Bacteria</taxon>
        <taxon>Bacillati</taxon>
        <taxon>Actinomycetota</taxon>
        <taxon>Actinomycetes</taxon>
        <taxon>Micromonosporales</taxon>
        <taxon>Micromonosporaceae</taxon>
        <taxon>Micromonospora</taxon>
    </lineage>
</organism>
<dbReference type="AlphaFoldDB" id="A0A372G1R3"/>
<comment type="caution">
    <text evidence="1">The sequence shown here is derived from an EMBL/GenBank/DDBJ whole genome shotgun (WGS) entry which is preliminary data.</text>
</comment>